<keyword evidence="5" id="KW-0408">Iron</keyword>
<dbReference type="GO" id="GO:0032981">
    <property type="term" value="P:mitochondrial respiratory chain complex I assembly"/>
    <property type="evidence" value="ECO:0007669"/>
    <property type="project" value="TreeGrafter"/>
</dbReference>
<keyword evidence="1" id="KW-0004">4Fe-4S</keyword>
<dbReference type="CDD" id="cd02037">
    <property type="entry name" value="Mrp_NBP35"/>
    <property type="match status" value="1"/>
</dbReference>
<evidence type="ECO:0000256" key="7">
    <source>
        <dbReference type="ARBA" id="ARBA00024036"/>
    </source>
</evidence>
<keyword evidence="3" id="KW-0547">Nucleotide-binding</keyword>
<evidence type="ECO:0000313" key="9">
    <source>
        <dbReference type="Proteomes" id="UP001152888"/>
    </source>
</evidence>
<keyword evidence="4" id="KW-0067">ATP-binding</keyword>
<dbReference type="AlphaFoldDB" id="A0A9P0LP03"/>
<keyword evidence="9" id="KW-1185">Reference proteome</keyword>
<dbReference type="GO" id="GO:0005739">
    <property type="term" value="C:mitochondrion"/>
    <property type="evidence" value="ECO:0007669"/>
    <property type="project" value="TreeGrafter"/>
</dbReference>
<dbReference type="EMBL" id="CAKOFQ010007498">
    <property type="protein sequence ID" value="CAH2002521.1"/>
    <property type="molecule type" value="Genomic_DNA"/>
</dbReference>
<dbReference type="HAMAP" id="MF_02040">
    <property type="entry name" value="Mrp_NBP35"/>
    <property type="match status" value="1"/>
</dbReference>
<protein>
    <recommendedName>
        <fullName evidence="10">Iron-sulfur protein NUBPL</fullName>
    </recommendedName>
</protein>
<dbReference type="Proteomes" id="UP001152888">
    <property type="component" value="Unassembled WGS sequence"/>
</dbReference>
<dbReference type="InterPro" id="IPR033756">
    <property type="entry name" value="YlxH/NBP35"/>
</dbReference>
<evidence type="ECO:0000313" key="8">
    <source>
        <dbReference type="EMBL" id="CAH2002521.1"/>
    </source>
</evidence>
<evidence type="ECO:0000256" key="3">
    <source>
        <dbReference type="ARBA" id="ARBA00022741"/>
    </source>
</evidence>
<comment type="caution">
    <text evidence="8">The sequence shown here is derived from an EMBL/GenBank/DDBJ whole genome shotgun (WGS) entry which is preliminary data.</text>
</comment>
<dbReference type="InterPro" id="IPR044304">
    <property type="entry name" value="NUBPL-like"/>
</dbReference>
<evidence type="ECO:0000256" key="5">
    <source>
        <dbReference type="ARBA" id="ARBA00023004"/>
    </source>
</evidence>
<keyword evidence="2" id="KW-0479">Metal-binding</keyword>
<proteinExistence type="inferred from homology"/>
<dbReference type="PANTHER" id="PTHR42961:SF2">
    <property type="entry name" value="IRON-SULFUR PROTEIN NUBPL"/>
    <property type="match status" value="1"/>
</dbReference>
<dbReference type="Pfam" id="PF10609">
    <property type="entry name" value="ParA"/>
    <property type="match status" value="1"/>
</dbReference>
<dbReference type="GO" id="GO:0046872">
    <property type="term" value="F:metal ion binding"/>
    <property type="evidence" value="ECO:0007669"/>
    <property type="project" value="UniProtKB-KW"/>
</dbReference>
<evidence type="ECO:0000256" key="1">
    <source>
        <dbReference type="ARBA" id="ARBA00022485"/>
    </source>
</evidence>
<dbReference type="GO" id="GO:0005524">
    <property type="term" value="F:ATP binding"/>
    <property type="evidence" value="ECO:0007669"/>
    <property type="project" value="UniProtKB-KW"/>
</dbReference>
<comment type="similarity">
    <text evidence="7">Belongs to the Mrp/NBP35 ATP-binding proteins family.</text>
</comment>
<gene>
    <name evidence="8" type="ORF">ACAOBT_LOCUS26835</name>
</gene>
<sequence length="318" mass="34700">MINLVPIRQLCLKLIPTIAERPHFMVSCVRSSQKKTFSTDSKKVDLEKRRKEIMSKGLPKQKPINGVKQIVVVASGKGGVGKSTTAVNLATSLKLNYPTKSIGILDTDVFGPTIPLLMNLDDTPLLTKENLMKPLTNYGIQCMSMGFLIEKGSPIIWRGLMVMQALEKLMRQVDWGELDYLIVDTPPGTGDTLLSIIQNLPIAGVVLVTTPQSAALEVTKRGAVMFKKLNVPLIGIVENMKYVKCTSCQSNIKVFGDGTSKLAEEIECDILSSIPLEGCISASADEGIPVVVSGRNNDIEDCYKRIGDSVIAFCEKNK</sequence>
<accession>A0A9P0LP03</accession>
<dbReference type="PROSITE" id="PS01215">
    <property type="entry name" value="MRP"/>
    <property type="match status" value="1"/>
</dbReference>
<dbReference type="SUPFAM" id="SSF52540">
    <property type="entry name" value="P-loop containing nucleoside triphosphate hydrolases"/>
    <property type="match status" value="1"/>
</dbReference>
<dbReference type="GO" id="GO:0016226">
    <property type="term" value="P:iron-sulfur cluster assembly"/>
    <property type="evidence" value="ECO:0007669"/>
    <property type="project" value="InterPro"/>
</dbReference>
<reference evidence="8" key="1">
    <citation type="submission" date="2022-03" db="EMBL/GenBank/DDBJ databases">
        <authorList>
            <person name="Sayadi A."/>
        </authorList>
    </citation>
    <scope>NUCLEOTIDE SEQUENCE</scope>
</reference>
<keyword evidence="6" id="KW-0411">Iron-sulfur</keyword>
<dbReference type="OrthoDB" id="1741334at2759"/>
<dbReference type="GO" id="GO:0051539">
    <property type="term" value="F:4 iron, 4 sulfur cluster binding"/>
    <property type="evidence" value="ECO:0007669"/>
    <property type="project" value="UniProtKB-KW"/>
</dbReference>
<dbReference type="FunFam" id="3.40.50.300:FF:001278">
    <property type="entry name" value="Iron-sulfur cluster carrier protein"/>
    <property type="match status" value="1"/>
</dbReference>
<dbReference type="GO" id="GO:0140663">
    <property type="term" value="F:ATP-dependent FeS chaperone activity"/>
    <property type="evidence" value="ECO:0007669"/>
    <property type="project" value="InterPro"/>
</dbReference>
<evidence type="ECO:0000256" key="2">
    <source>
        <dbReference type="ARBA" id="ARBA00022723"/>
    </source>
</evidence>
<dbReference type="Gene3D" id="3.40.50.300">
    <property type="entry name" value="P-loop containing nucleotide triphosphate hydrolases"/>
    <property type="match status" value="1"/>
</dbReference>
<name>A0A9P0LP03_ACAOB</name>
<evidence type="ECO:0000256" key="4">
    <source>
        <dbReference type="ARBA" id="ARBA00022840"/>
    </source>
</evidence>
<dbReference type="PANTHER" id="PTHR42961">
    <property type="entry name" value="IRON-SULFUR PROTEIN NUBPL"/>
    <property type="match status" value="1"/>
</dbReference>
<organism evidence="8 9">
    <name type="scientific">Acanthoscelides obtectus</name>
    <name type="common">Bean weevil</name>
    <name type="synonym">Bruchus obtectus</name>
    <dbReference type="NCBI Taxonomy" id="200917"/>
    <lineage>
        <taxon>Eukaryota</taxon>
        <taxon>Metazoa</taxon>
        <taxon>Ecdysozoa</taxon>
        <taxon>Arthropoda</taxon>
        <taxon>Hexapoda</taxon>
        <taxon>Insecta</taxon>
        <taxon>Pterygota</taxon>
        <taxon>Neoptera</taxon>
        <taxon>Endopterygota</taxon>
        <taxon>Coleoptera</taxon>
        <taxon>Polyphaga</taxon>
        <taxon>Cucujiformia</taxon>
        <taxon>Chrysomeloidea</taxon>
        <taxon>Chrysomelidae</taxon>
        <taxon>Bruchinae</taxon>
        <taxon>Bruchini</taxon>
        <taxon>Acanthoscelides</taxon>
    </lineage>
</organism>
<dbReference type="InterPro" id="IPR019591">
    <property type="entry name" value="Mrp/NBP35_ATP-bd"/>
</dbReference>
<dbReference type="InterPro" id="IPR027417">
    <property type="entry name" value="P-loop_NTPase"/>
</dbReference>
<evidence type="ECO:0000256" key="6">
    <source>
        <dbReference type="ARBA" id="ARBA00023014"/>
    </source>
</evidence>
<dbReference type="InterPro" id="IPR000808">
    <property type="entry name" value="Mrp-like_CS"/>
</dbReference>
<evidence type="ECO:0008006" key="10">
    <source>
        <dbReference type="Google" id="ProtNLM"/>
    </source>
</evidence>